<dbReference type="RefSeq" id="WP_145063807.1">
    <property type="nucleotide sequence ID" value="NZ_CP036263.1"/>
</dbReference>
<organism evidence="2 3">
    <name type="scientific">Adhaeretor mobilis</name>
    <dbReference type="NCBI Taxonomy" id="1930276"/>
    <lineage>
        <taxon>Bacteria</taxon>
        <taxon>Pseudomonadati</taxon>
        <taxon>Planctomycetota</taxon>
        <taxon>Planctomycetia</taxon>
        <taxon>Pirellulales</taxon>
        <taxon>Lacipirellulaceae</taxon>
        <taxon>Adhaeretor</taxon>
    </lineage>
</organism>
<protein>
    <recommendedName>
        <fullName evidence="1">Fe2OG dioxygenase domain-containing protein</fullName>
    </recommendedName>
</protein>
<dbReference type="PANTHER" id="PTHR31212:SF4">
    <property type="entry name" value="ALPHA-KETOGLUTARATE-DEPENDENT DIOXYGENASE ALKB HOMOLOG 3"/>
    <property type="match status" value="1"/>
</dbReference>
<gene>
    <name evidence="2" type="ORF">HG15A2_49390</name>
</gene>
<evidence type="ECO:0000259" key="1">
    <source>
        <dbReference type="PROSITE" id="PS51471"/>
    </source>
</evidence>
<accession>A0A517N374</accession>
<dbReference type="GO" id="GO:0006307">
    <property type="term" value="P:DNA alkylation repair"/>
    <property type="evidence" value="ECO:0007669"/>
    <property type="project" value="InterPro"/>
</dbReference>
<dbReference type="GO" id="GO:0051213">
    <property type="term" value="F:dioxygenase activity"/>
    <property type="evidence" value="ECO:0007669"/>
    <property type="project" value="InterPro"/>
</dbReference>
<evidence type="ECO:0000313" key="2">
    <source>
        <dbReference type="EMBL" id="QDT01592.1"/>
    </source>
</evidence>
<dbReference type="PROSITE" id="PS51471">
    <property type="entry name" value="FE2OG_OXY"/>
    <property type="match status" value="1"/>
</dbReference>
<name>A0A517N374_9BACT</name>
<proteinExistence type="predicted"/>
<dbReference type="Gene3D" id="2.60.120.590">
    <property type="entry name" value="Alpha-ketoglutarate-dependent dioxygenase AlkB-like"/>
    <property type="match status" value="1"/>
</dbReference>
<dbReference type="InterPro" id="IPR005123">
    <property type="entry name" value="Oxoglu/Fe-dep_dioxygenase_dom"/>
</dbReference>
<dbReference type="AlphaFoldDB" id="A0A517N374"/>
<dbReference type="SUPFAM" id="SSF51197">
    <property type="entry name" value="Clavaminate synthase-like"/>
    <property type="match status" value="1"/>
</dbReference>
<feature type="domain" description="Fe2OG dioxygenase" evidence="1">
    <location>
        <begin position="115"/>
        <end position="213"/>
    </location>
</feature>
<dbReference type="PANTHER" id="PTHR31212">
    <property type="entry name" value="ALPHA-KETOGLUTARATE-DEPENDENT DIOXYGENASE ALKB HOMOLOG 3"/>
    <property type="match status" value="1"/>
</dbReference>
<dbReference type="Proteomes" id="UP000319852">
    <property type="component" value="Chromosome"/>
</dbReference>
<evidence type="ECO:0000313" key="3">
    <source>
        <dbReference type="Proteomes" id="UP000319852"/>
    </source>
</evidence>
<dbReference type="Pfam" id="PF13532">
    <property type="entry name" value="2OG-FeII_Oxy_2"/>
    <property type="match status" value="1"/>
</dbReference>
<dbReference type="KEGG" id="amob:HG15A2_49390"/>
<dbReference type="OrthoDB" id="509559at2"/>
<reference evidence="2 3" key="1">
    <citation type="submission" date="2019-02" db="EMBL/GenBank/DDBJ databases">
        <title>Deep-cultivation of Planctomycetes and their phenomic and genomic characterization uncovers novel biology.</title>
        <authorList>
            <person name="Wiegand S."/>
            <person name="Jogler M."/>
            <person name="Boedeker C."/>
            <person name="Pinto D."/>
            <person name="Vollmers J."/>
            <person name="Rivas-Marin E."/>
            <person name="Kohn T."/>
            <person name="Peeters S.H."/>
            <person name="Heuer A."/>
            <person name="Rast P."/>
            <person name="Oberbeckmann S."/>
            <person name="Bunk B."/>
            <person name="Jeske O."/>
            <person name="Meyerdierks A."/>
            <person name="Storesund J.E."/>
            <person name="Kallscheuer N."/>
            <person name="Luecker S."/>
            <person name="Lage O.M."/>
            <person name="Pohl T."/>
            <person name="Merkel B.J."/>
            <person name="Hornburger P."/>
            <person name="Mueller R.-W."/>
            <person name="Bruemmer F."/>
            <person name="Labrenz M."/>
            <person name="Spormann A.M."/>
            <person name="Op den Camp H."/>
            <person name="Overmann J."/>
            <person name="Amann R."/>
            <person name="Jetten M.S.M."/>
            <person name="Mascher T."/>
            <person name="Medema M.H."/>
            <person name="Devos D.P."/>
            <person name="Kaster A.-K."/>
            <person name="Ovreas L."/>
            <person name="Rohde M."/>
            <person name="Galperin M.Y."/>
            <person name="Jogler C."/>
        </authorList>
    </citation>
    <scope>NUCLEOTIDE SEQUENCE [LARGE SCALE GENOMIC DNA]</scope>
    <source>
        <strain evidence="2 3">HG15A2</strain>
    </source>
</reference>
<sequence>MPEWTAYQRRSRQVPRERTDMKRLATHDLGDGHFVSTCLLPEELWFSAADFEALWQLRPAEFPEIFLHGRTVKLPRWQQTFGEDYHYSGKTMPALPVPELLTPLVRWCQQNIHDQLNALLLNWYDGALGHYIGAHRDSTKHMFEGAPIVTVSLGEERTFRLRPWRGKGTFDLPVPNHSVLVMPFETNRAWTHEVPRFNRHQGKRISVTLRALGTGLGDC</sequence>
<dbReference type="InterPro" id="IPR032854">
    <property type="entry name" value="ALKBH3"/>
</dbReference>
<dbReference type="InterPro" id="IPR027450">
    <property type="entry name" value="AlkB-like"/>
</dbReference>
<dbReference type="EMBL" id="CP036263">
    <property type="protein sequence ID" value="QDT01592.1"/>
    <property type="molecule type" value="Genomic_DNA"/>
</dbReference>
<dbReference type="InterPro" id="IPR037151">
    <property type="entry name" value="AlkB-like_sf"/>
</dbReference>
<keyword evidence="3" id="KW-1185">Reference proteome</keyword>